<reference evidence="2 3" key="1">
    <citation type="submission" date="2014-08" db="EMBL/GenBank/DDBJ databases">
        <authorList>
            <person name="den Bakker H.C."/>
        </authorList>
    </citation>
    <scope>NUCLEOTIDE SEQUENCE [LARGE SCALE GENOMIC DNA]</scope>
    <source>
        <strain evidence="2 3">DSM 18334</strain>
    </source>
</reference>
<dbReference type="InterPro" id="IPR000719">
    <property type="entry name" value="Prot_kinase_dom"/>
</dbReference>
<gene>
    <name evidence="2" type="ORF">PWYN_09280</name>
</gene>
<dbReference type="AlphaFoldDB" id="A0A098MAD7"/>
<name>A0A098MAD7_9BACL</name>
<dbReference type="SUPFAM" id="SSF56112">
    <property type="entry name" value="Protein kinase-like (PK-like)"/>
    <property type="match status" value="1"/>
</dbReference>
<proteinExistence type="predicted"/>
<dbReference type="InterPro" id="IPR002575">
    <property type="entry name" value="Aminoglycoside_PTrfase"/>
</dbReference>
<dbReference type="GO" id="GO:0005524">
    <property type="term" value="F:ATP binding"/>
    <property type="evidence" value="ECO:0007669"/>
    <property type="project" value="InterPro"/>
</dbReference>
<protein>
    <recommendedName>
        <fullName evidence="1">Protein kinase domain-containing protein</fullName>
    </recommendedName>
</protein>
<evidence type="ECO:0000313" key="3">
    <source>
        <dbReference type="Proteomes" id="UP000029734"/>
    </source>
</evidence>
<reference evidence="2 3" key="2">
    <citation type="submission" date="2014-10" db="EMBL/GenBank/DDBJ databases">
        <title>Comparative genomics of the Paenibacillus odorifer group.</title>
        <authorList>
            <person name="Tsai Y.-C."/>
            <person name="Martin N."/>
            <person name="Korlach J."/>
            <person name="Wiedmann M."/>
        </authorList>
    </citation>
    <scope>NUCLEOTIDE SEQUENCE [LARGE SCALE GENOMIC DNA]</scope>
    <source>
        <strain evidence="2 3">DSM 18334</strain>
    </source>
</reference>
<dbReference type="InterPro" id="IPR051678">
    <property type="entry name" value="AGP_Transferase"/>
</dbReference>
<dbReference type="Proteomes" id="UP000029734">
    <property type="component" value="Unassembled WGS sequence"/>
</dbReference>
<evidence type="ECO:0000313" key="2">
    <source>
        <dbReference type="EMBL" id="KGE19509.1"/>
    </source>
</evidence>
<dbReference type="PANTHER" id="PTHR21310:SF40">
    <property type="entry name" value="AMINOGLYCOSIDE PHOSPHOTRANSFERASE DOMAIN-CONTAINING PROTEIN-RELATED"/>
    <property type="match status" value="1"/>
</dbReference>
<dbReference type="Gene3D" id="3.90.1200.10">
    <property type="match status" value="1"/>
</dbReference>
<dbReference type="RefSeq" id="WP_036650509.1">
    <property type="nucleotide sequence ID" value="NZ_JQCR01000002.1"/>
</dbReference>
<feature type="domain" description="Protein kinase" evidence="1">
    <location>
        <begin position="1"/>
        <end position="272"/>
    </location>
</feature>
<evidence type="ECO:0000259" key="1">
    <source>
        <dbReference type="PROSITE" id="PS50011"/>
    </source>
</evidence>
<organism evidence="2 3">
    <name type="scientific">Paenibacillus wynnii</name>
    <dbReference type="NCBI Taxonomy" id="268407"/>
    <lineage>
        <taxon>Bacteria</taxon>
        <taxon>Bacillati</taxon>
        <taxon>Bacillota</taxon>
        <taxon>Bacilli</taxon>
        <taxon>Bacillales</taxon>
        <taxon>Paenibacillaceae</taxon>
        <taxon>Paenibacillus</taxon>
    </lineage>
</organism>
<dbReference type="InterPro" id="IPR011009">
    <property type="entry name" value="Kinase-like_dom_sf"/>
</dbReference>
<dbReference type="GO" id="GO:0004672">
    <property type="term" value="F:protein kinase activity"/>
    <property type="evidence" value="ECO:0007669"/>
    <property type="project" value="InterPro"/>
</dbReference>
<accession>A0A098MAD7</accession>
<keyword evidence="3" id="KW-1185">Reference proteome</keyword>
<dbReference type="Pfam" id="PF01636">
    <property type="entry name" value="APH"/>
    <property type="match status" value="1"/>
</dbReference>
<dbReference type="PROSITE" id="PS50011">
    <property type="entry name" value="PROTEIN_KINASE_DOM"/>
    <property type="match status" value="1"/>
</dbReference>
<comment type="caution">
    <text evidence="2">The sequence shown here is derived from an EMBL/GenBank/DDBJ whole genome shotgun (WGS) entry which is preliminary data.</text>
</comment>
<dbReference type="STRING" id="268407.PWYN_09280"/>
<sequence>MKEKLIGEGRTAEILQHKGQTIVKLYRENVSEQNILREYKVSQFVYTQGIRSPKPFELITMNERKGIVFEQILGPSLLKMISKNPWRVSQYAKMMAELHYSLHKLDASEEIGHQKEMLSRCIKEAPMLDIGEKSAILSYLEHLPEDYKLCHGDFHPDNVLLDQEEAWVIDWMTGAAGDPNGDAARSVIMFSKGAIPQQAPLPVKLMIGFIRKRLTKGYIREYLRLSGQSYADIDQWVLPVAAARLVEWLPHTEKEQLLAEIRKRLKVLSARK</sequence>
<dbReference type="PANTHER" id="PTHR21310">
    <property type="entry name" value="AMINOGLYCOSIDE PHOSPHOTRANSFERASE-RELATED-RELATED"/>
    <property type="match status" value="1"/>
</dbReference>
<dbReference type="eggNOG" id="COG3173">
    <property type="taxonomic scope" value="Bacteria"/>
</dbReference>
<dbReference type="EMBL" id="JQCR01000002">
    <property type="protein sequence ID" value="KGE19509.1"/>
    <property type="molecule type" value="Genomic_DNA"/>
</dbReference>